<protein>
    <submittedName>
        <fullName evidence="2">Uncharacterized protein</fullName>
    </submittedName>
</protein>
<dbReference type="RefSeq" id="WP_130422115.1">
    <property type="nucleotide sequence ID" value="NZ_SHKW01000001.1"/>
</dbReference>
<feature type="transmembrane region" description="Helical" evidence="1">
    <location>
        <begin position="6"/>
        <end position="33"/>
    </location>
</feature>
<keyword evidence="1" id="KW-1133">Transmembrane helix</keyword>
<organism evidence="2 3">
    <name type="scientific">Edaphobacter modestus</name>
    <dbReference type="NCBI Taxonomy" id="388466"/>
    <lineage>
        <taxon>Bacteria</taxon>
        <taxon>Pseudomonadati</taxon>
        <taxon>Acidobacteriota</taxon>
        <taxon>Terriglobia</taxon>
        <taxon>Terriglobales</taxon>
        <taxon>Acidobacteriaceae</taxon>
        <taxon>Edaphobacter</taxon>
    </lineage>
</organism>
<dbReference type="AlphaFoldDB" id="A0A4Q7Z040"/>
<accession>A0A4Q7Z040</accession>
<dbReference type="EMBL" id="SHKW01000001">
    <property type="protein sequence ID" value="RZU43500.1"/>
    <property type="molecule type" value="Genomic_DNA"/>
</dbReference>
<comment type="caution">
    <text evidence="2">The sequence shown here is derived from an EMBL/GenBank/DDBJ whole genome shotgun (WGS) entry which is preliminary data.</text>
</comment>
<sequence>MPIFAAVMFVASIIYFIVSPLNHAPLGTLFFTFPLSLARMSHLLKSPDPIRDSSLQSALYTAKPLQSEQWGR</sequence>
<keyword evidence="3" id="KW-1185">Reference proteome</keyword>
<proteinExistence type="predicted"/>
<name>A0A4Q7Z040_9BACT</name>
<dbReference type="Proteomes" id="UP000292958">
    <property type="component" value="Unassembled WGS sequence"/>
</dbReference>
<evidence type="ECO:0000313" key="3">
    <source>
        <dbReference type="Proteomes" id="UP000292958"/>
    </source>
</evidence>
<keyword evidence="1" id="KW-0472">Membrane</keyword>
<evidence type="ECO:0000313" key="2">
    <source>
        <dbReference type="EMBL" id="RZU43500.1"/>
    </source>
</evidence>
<reference evidence="2 3" key="1">
    <citation type="submission" date="2019-02" db="EMBL/GenBank/DDBJ databases">
        <title>Genomic Encyclopedia of Archaeal and Bacterial Type Strains, Phase II (KMG-II): from individual species to whole genera.</title>
        <authorList>
            <person name="Goeker M."/>
        </authorList>
    </citation>
    <scope>NUCLEOTIDE SEQUENCE [LARGE SCALE GENOMIC DNA]</scope>
    <source>
        <strain evidence="2 3">DSM 18101</strain>
    </source>
</reference>
<evidence type="ECO:0000256" key="1">
    <source>
        <dbReference type="SAM" id="Phobius"/>
    </source>
</evidence>
<gene>
    <name evidence="2" type="ORF">BDD14_5166</name>
</gene>
<keyword evidence="1" id="KW-0812">Transmembrane</keyword>